<dbReference type="OrthoDB" id="9897281at2759"/>
<comment type="subcellular location">
    <subcellularLocation>
        <location evidence="1">Membrane</location>
        <topology evidence="1">Single-pass type I membrane protein</topology>
    </subcellularLocation>
</comment>
<feature type="transmembrane region" description="Helical" evidence="10">
    <location>
        <begin position="96"/>
        <end position="120"/>
    </location>
</feature>
<evidence type="ECO:0000256" key="8">
    <source>
        <dbReference type="ARBA" id="ARBA00023170"/>
    </source>
</evidence>
<keyword evidence="3 10" id="KW-0812">Transmembrane</keyword>
<dbReference type="InterPro" id="IPR052672">
    <property type="entry name" value="Type1_Cytokine_Rcpt_Type2"/>
</dbReference>
<evidence type="ECO:0000259" key="11">
    <source>
        <dbReference type="PROSITE" id="PS50853"/>
    </source>
</evidence>
<dbReference type="Proteomes" id="UP000192220">
    <property type="component" value="Unplaced"/>
</dbReference>
<feature type="non-terminal residue" evidence="13">
    <location>
        <position position="1"/>
    </location>
</feature>
<keyword evidence="6 10" id="KW-1133">Transmembrane helix</keyword>
<dbReference type="SUPFAM" id="SSF49265">
    <property type="entry name" value="Fibronectin type III"/>
    <property type="match status" value="1"/>
</dbReference>
<dbReference type="STRING" id="52670.A0A2I4ALL3"/>
<dbReference type="PANTHER" id="PTHR48423">
    <property type="entry name" value="INTERLEUKIN-27 RECEPTOR SUBUNIT ALPHA"/>
    <property type="match status" value="1"/>
</dbReference>
<dbReference type="AlphaFoldDB" id="A0A2I4ALL3"/>
<evidence type="ECO:0000256" key="5">
    <source>
        <dbReference type="ARBA" id="ARBA00022737"/>
    </source>
</evidence>
<evidence type="ECO:0000313" key="12">
    <source>
        <dbReference type="Proteomes" id="UP000192220"/>
    </source>
</evidence>
<evidence type="ECO:0000313" key="13">
    <source>
        <dbReference type="RefSeq" id="XP_013856385.1"/>
    </source>
</evidence>
<dbReference type="InterPro" id="IPR003961">
    <property type="entry name" value="FN3_dom"/>
</dbReference>
<dbReference type="Gene3D" id="2.60.40.10">
    <property type="entry name" value="Immunoglobulins"/>
    <property type="match status" value="1"/>
</dbReference>
<evidence type="ECO:0000256" key="3">
    <source>
        <dbReference type="ARBA" id="ARBA00022692"/>
    </source>
</evidence>
<keyword evidence="7 10" id="KW-0472">Membrane</keyword>
<feature type="domain" description="Fibronectin type-III" evidence="11">
    <location>
        <begin position="1"/>
        <end position="96"/>
    </location>
</feature>
<dbReference type="GeneID" id="106512271"/>
<evidence type="ECO:0000256" key="1">
    <source>
        <dbReference type="ARBA" id="ARBA00004479"/>
    </source>
</evidence>
<comment type="similarity">
    <text evidence="2">Belongs to the type I cytokine receptor family. Type 2 subfamily.</text>
</comment>
<keyword evidence="4" id="KW-0732">Signal</keyword>
<sequence>SAPNLFFLVHKSRQVLVQWDELPVDQRRGFITKYTIYLHTLDSGSTEQSVTVSGSSPREKLLKCPDGVLILQLTASNSAGEGPRGRQIFSQPASPAVGLVIVIVFTVTIFTVIVVNLMCWRCVRKR</sequence>
<dbReference type="RefSeq" id="XP_013856385.1">
    <property type="nucleotide sequence ID" value="XM_014000931.1"/>
</dbReference>
<accession>A0A2I4ALL3</accession>
<dbReference type="PROSITE" id="PS50853">
    <property type="entry name" value="FN3"/>
    <property type="match status" value="1"/>
</dbReference>
<name>A0A2I4ALL3_AUSLI</name>
<reference evidence="13" key="1">
    <citation type="submission" date="2025-08" db="UniProtKB">
        <authorList>
            <consortium name="RefSeq"/>
        </authorList>
    </citation>
    <scope>IDENTIFICATION</scope>
</reference>
<keyword evidence="12" id="KW-1185">Reference proteome</keyword>
<keyword evidence="5" id="KW-0677">Repeat</keyword>
<organism evidence="12 13">
    <name type="scientific">Austrofundulus limnaeus</name>
    <name type="common">Annual killifish</name>
    <dbReference type="NCBI Taxonomy" id="52670"/>
    <lineage>
        <taxon>Eukaryota</taxon>
        <taxon>Metazoa</taxon>
        <taxon>Chordata</taxon>
        <taxon>Craniata</taxon>
        <taxon>Vertebrata</taxon>
        <taxon>Euteleostomi</taxon>
        <taxon>Actinopterygii</taxon>
        <taxon>Neopterygii</taxon>
        <taxon>Teleostei</taxon>
        <taxon>Neoteleostei</taxon>
        <taxon>Acanthomorphata</taxon>
        <taxon>Ovalentaria</taxon>
        <taxon>Atherinomorphae</taxon>
        <taxon>Cyprinodontiformes</taxon>
        <taxon>Rivulidae</taxon>
        <taxon>Austrofundulus</taxon>
    </lineage>
</organism>
<evidence type="ECO:0000256" key="2">
    <source>
        <dbReference type="ARBA" id="ARBA00008921"/>
    </source>
</evidence>
<dbReference type="GO" id="GO:0005886">
    <property type="term" value="C:plasma membrane"/>
    <property type="evidence" value="ECO:0007669"/>
    <property type="project" value="UniProtKB-ARBA"/>
</dbReference>
<dbReference type="PANTHER" id="PTHR48423:SF2">
    <property type="entry name" value="INTERLEUKIN-12 RECEPTOR SUBUNIT BETA-2"/>
    <property type="match status" value="1"/>
</dbReference>
<evidence type="ECO:0000256" key="6">
    <source>
        <dbReference type="ARBA" id="ARBA00022989"/>
    </source>
</evidence>
<evidence type="ECO:0000256" key="4">
    <source>
        <dbReference type="ARBA" id="ARBA00022729"/>
    </source>
</evidence>
<dbReference type="InParanoid" id="A0A2I4ALL3"/>
<gene>
    <name evidence="13" type="primary">LOC106512271</name>
</gene>
<dbReference type="InterPro" id="IPR013783">
    <property type="entry name" value="Ig-like_fold"/>
</dbReference>
<evidence type="ECO:0000256" key="10">
    <source>
        <dbReference type="SAM" id="Phobius"/>
    </source>
</evidence>
<evidence type="ECO:0000256" key="9">
    <source>
        <dbReference type="ARBA" id="ARBA00023180"/>
    </source>
</evidence>
<proteinExistence type="inferred from homology"/>
<dbReference type="KEGG" id="alim:106512271"/>
<keyword evidence="8 13" id="KW-0675">Receptor</keyword>
<keyword evidence="9" id="KW-0325">Glycoprotein</keyword>
<evidence type="ECO:0000256" key="7">
    <source>
        <dbReference type="ARBA" id="ARBA00023136"/>
    </source>
</evidence>
<dbReference type="InterPro" id="IPR036116">
    <property type="entry name" value="FN3_sf"/>
</dbReference>
<protein>
    <submittedName>
        <fullName evidence="13">Leukemia inhibitory factor receptor</fullName>
    </submittedName>
</protein>